<proteinExistence type="predicted"/>
<dbReference type="GO" id="GO:0022625">
    <property type="term" value="C:cytosolic large ribosomal subunit"/>
    <property type="evidence" value="ECO:0007669"/>
    <property type="project" value="InterPro"/>
</dbReference>
<dbReference type="SUPFAM" id="SSF48140">
    <property type="entry name" value="Ribosomal protein L19 (L19e)"/>
    <property type="match status" value="1"/>
</dbReference>
<dbReference type="AlphaFoldDB" id="A0AAD5UCZ5"/>
<dbReference type="FunFam" id="1.10.1200.240:FF:000001">
    <property type="entry name" value="Ribosomal protein L19"/>
    <property type="match status" value="1"/>
</dbReference>
<dbReference type="EMBL" id="JADGKB010000083">
    <property type="protein sequence ID" value="KAJ3254538.1"/>
    <property type="molecule type" value="Genomic_DNA"/>
</dbReference>
<evidence type="ECO:0000256" key="1">
    <source>
        <dbReference type="SAM" id="MobiDB-lite"/>
    </source>
</evidence>
<dbReference type="PANTHER" id="PTHR10722">
    <property type="entry name" value="60S RIBOSOMAL PROTEIN L19"/>
    <property type="match status" value="1"/>
</dbReference>
<dbReference type="Gene3D" id="1.10.1200.240">
    <property type="match status" value="1"/>
</dbReference>
<comment type="caution">
    <text evidence="3">The sequence shown here is derived from an EMBL/GenBank/DDBJ whole genome shotgun (WGS) entry which is preliminary data.</text>
</comment>
<dbReference type="GO" id="GO:0003723">
    <property type="term" value="F:RNA binding"/>
    <property type="evidence" value="ECO:0007669"/>
    <property type="project" value="InterPro"/>
</dbReference>
<dbReference type="GO" id="GO:0006412">
    <property type="term" value="P:translation"/>
    <property type="evidence" value="ECO:0007669"/>
    <property type="project" value="InterPro"/>
</dbReference>
<keyword evidence="4" id="KW-1185">Reference proteome</keyword>
<feature type="compositionally biased region" description="Basic residues" evidence="1">
    <location>
        <begin position="1"/>
        <end position="17"/>
    </location>
</feature>
<dbReference type="InterPro" id="IPR057260">
    <property type="entry name" value="Ribosomal_L19e_C"/>
</dbReference>
<dbReference type="InterPro" id="IPR035970">
    <property type="entry name" value="60S_ribosomal_eL19_sf"/>
</dbReference>
<dbReference type="Pfam" id="PF25476">
    <property type="entry name" value="Ribosomal_L19e_C"/>
    <property type="match status" value="1"/>
</dbReference>
<dbReference type="SMART" id="SM01416">
    <property type="entry name" value="Ribosomal_L19e"/>
    <property type="match status" value="1"/>
</dbReference>
<evidence type="ECO:0000259" key="2">
    <source>
        <dbReference type="SMART" id="SM01416"/>
    </source>
</evidence>
<dbReference type="InterPro" id="IPR000196">
    <property type="entry name" value="Ribosomal_eL19_dom"/>
</dbReference>
<evidence type="ECO:0000313" key="4">
    <source>
        <dbReference type="Proteomes" id="UP001210925"/>
    </source>
</evidence>
<feature type="domain" description="Large ribosomal subunit protein eL19" evidence="2">
    <location>
        <begin position="1"/>
        <end position="96"/>
    </location>
</feature>
<evidence type="ECO:0000313" key="3">
    <source>
        <dbReference type="EMBL" id="KAJ3254538.1"/>
    </source>
</evidence>
<gene>
    <name evidence="3" type="ORF">HK103_007092</name>
</gene>
<name>A0AAD5UCZ5_9FUNG</name>
<sequence length="381" mass="44597">MAAAKRLGRHTGTGKRRGTADARMPTQVLWMRRMRVLRRLLRKYRESGKIDKHLLNHGNSKRMDFLTARYHELYMKSKGNVFKNKRVLMEYIHKAKAEQARAKLLADQAEAHRAKNRATRERRAVRIAAKRDALLGIETPAAEPVKAQKYFSEIFDLQSFKEDIQLGVKLSTLHSVYAHGKAHGFTKEQISLFFTIQKFTLDKWIETGFKDEKKCLEDYQNLVFKQFRADMENNHESGLTFDSCKVILEYGILTLIQHFHVIKYLFTVEQQIEQKLKSRWLELPPYYPPLSEARTAESVAEEERLAQLEREKEDTFNSNLGRLFLRLDIFEALDPVEIKEIAYQTVTGLVDTIQEECEKLLSEQRQKTLERNAKFPKEFAQ</sequence>
<accession>A0AAD5UCZ5</accession>
<dbReference type="Proteomes" id="UP001210925">
    <property type="component" value="Unassembled WGS sequence"/>
</dbReference>
<dbReference type="InterPro" id="IPR039547">
    <property type="entry name" value="Ribosomal_eL19"/>
</dbReference>
<dbReference type="GO" id="GO:0003735">
    <property type="term" value="F:structural constituent of ribosome"/>
    <property type="evidence" value="ECO:0007669"/>
    <property type="project" value="InterPro"/>
</dbReference>
<feature type="region of interest" description="Disordered" evidence="1">
    <location>
        <begin position="1"/>
        <end position="21"/>
    </location>
</feature>
<protein>
    <recommendedName>
        <fullName evidence="2">Large ribosomal subunit protein eL19 domain-containing protein</fullName>
    </recommendedName>
</protein>
<dbReference type="InterPro" id="IPR032727">
    <property type="entry name" value="CLAMP"/>
</dbReference>
<organism evidence="3 4">
    <name type="scientific">Boothiomyces macroporosus</name>
    <dbReference type="NCBI Taxonomy" id="261099"/>
    <lineage>
        <taxon>Eukaryota</taxon>
        <taxon>Fungi</taxon>
        <taxon>Fungi incertae sedis</taxon>
        <taxon>Chytridiomycota</taxon>
        <taxon>Chytridiomycota incertae sedis</taxon>
        <taxon>Chytridiomycetes</taxon>
        <taxon>Rhizophydiales</taxon>
        <taxon>Terramycetaceae</taxon>
        <taxon>Boothiomyces</taxon>
    </lineage>
</organism>
<dbReference type="Pfam" id="PF14769">
    <property type="entry name" value="CLAMP"/>
    <property type="match status" value="1"/>
</dbReference>
<reference evidence="3" key="1">
    <citation type="submission" date="2020-05" db="EMBL/GenBank/DDBJ databases">
        <title>Phylogenomic resolution of chytrid fungi.</title>
        <authorList>
            <person name="Stajich J.E."/>
            <person name="Amses K."/>
            <person name="Simmons R."/>
            <person name="Seto K."/>
            <person name="Myers J."/>
            <person name="Bonds A."/>
            <person name="Quandt C.A."/>
            <person name="Barry K."/>
            <person name="Liu P."/>
            <person name="Grigoriev I."/>
            <person name="Longcore J.E."/>
            <person name="James T.Y."/>
        </authorList>
    </citation>
    <scope>NUCLEOTIDE SEQUENCE</scope>
    <source>
        <strain evidence="3">PLAUS21</strain>
    </source>
</reference>